<feature type="transmembrane region" description="Helical" evidence="1">
    <location>
        <begin position="94"/>
        <end position="114"/>
    </location>
</feature>
<dbReference type="GeneTree" id="ENSGT01030000234874"/>
<dbReference type="Proteomes" id="UP000594220">
    <property type="component" value="Unplaced"/>
</dbReference>
<keyword evidence="1" id="KW-0472">Membrane</keyword>
<dbReference type="AlphaFoldDB" id="A0A7M4F3W3"/>
<dbReference type="PROSITE" id="PS51257">
    <property type="entry name" value="PROKAR_LIPOPROTEIN"/>
    <property type="match status" value="1"/>
</dbReference>
<reference evidence="2" key="2">
    <citation type="submission" date="2025-09" db="UniProtKB">
        <authorList>
            <consortium name="Ensembl"/>
        </authorList>
    </citation>
    <scope>IDENTIFICATION</scope>
</reference>
<proteinExistence type="predicted"/>
<dbReference type="OMA" id="MEMSIFA"/>
<name>A0A7M4F3W3_CROPO</name>
<keyword evidence="3" id="KW-1185">Reference proteome</keyword>
<keyword evidence="1" id="KW-1133">Transmembrane helix</keyword>
<reference evidence="2" key="1">
    <citation type="submission" date="2025-08" db="UniProtKB">
        <authorList>
            <consortium name="Ensembl"/>
        </authorList>
    </citation>
    <scope>IDENTIFICATION</scope>
</reference>
<dbReference type="Ensembl" id="ENSCPRT00005020638.1">
    <property type="protein sequence ID" value="ENSCPRP00005017629.1"/>
    <property type="gene ID" value="ENSCPRG00005012278.1"/>
</dbReference>
<accession>A0A7M4F3W3</accession>
<evidence type="ECO:0000256" key="1">
    <source>
        <dbReference type="SAM" id="Phobius"/>
    </source>
</evidence>
<organism evidence="2 3">
    <name type="scientific">Crocodylus porosus</name>
    <name type="common">Saltwater crocodile</name>
    <name type="synonym">Estuarine crocodile</name>
    <dbReference type="NCBI Taxonomy" id="8502"/>
    <lineage>
        <taxon>Eukaryota</taxon>
        <taxon>Metazoa</taxon>
        <taxon>Chordata</taxon>
        <taxon>Craniata</taxon>
        <taxon>Vertebrata</taxon>
        <taxon>Euteleostomi</taxon>
        <taxon>Archelosauria</taxon>
        <taxon>Archosauria</taxon>
        <taxon>Crocodylia</taxon>
        <taxon>Longirostres</taxon>
        <taxon>Crocodylidae</taxon>
        <taxon>Crocodylus</taxon>
    </lineage>
</organism>
<sequence>MGWYLLRAGVRPHTAAWLLAACCGGEALVQRGLAVGEDHLLSFPATGVVLSCLAAATWLVLKLRQGVLMIAVTSAVRTTALVSLDRIQLAWRPYLAYALGLLGILLAGSAQRLLPRPGPGPRQLAGTPLPRPDVPVLRRRRRSSSMISAEMSGCSKSHRRTSLPCIPREQVRAAPGRGARGGKKISKDMKRMEMSIFAASQLGC</sequence>
<evidence type="ECO:0000313" key="2">
    <source>
        <dbReference type="Ensembl" id="ENSCPRP00005017629.1"/>
    </source>
</evidence>
<keyword evidence="1" id="KW-0812">Transmembrane</keyword>
<protein>
    <submittedName>
        <fullName evidence="2">Uncharacterized protein</fullName>
    </submittedName>
</protein>
<evidence type="ECO:0000313" key="3">
    <source>
        <dbReference type="Proteomes" id="UP000594220"/>
    </source>
</evidence>
<feature type="transmembrane region" description="Helical" evidence="1">
    <location>
        <begin position="41"/>
        <end position="61"/>
    </location>
</feature>